<dbReference type="PRINTS" id="PR00313">
    <property type="entry name" value="CABNDNGRPT"/>
</dbReference>
<accession>A0A9E4TUU0</accession>
<evidence type="ECO:0008006" key="6">
    <source>
        <dbReference type="Google" id="ProtNLM"/>
    </source>
</evidence>
<dbReference type="SUPFAM" id="SSF51120">
    <property type="entry name" value="beta-Roll"/>
    <property type="match status" value="2"/>
</dbReference>
<protein>
    <recommendedName>
        <fullName evidence="6">Calcium-binding protein</fullName>
    </recommendedName>
</protein>
<proteinExistence type="predicted"/>
<evidence type="ECO:0000313" key="5">
    <source>
        <dbReference type="Proteomes" id="UP000886674"/>
    </source>
</evidence>
<evidence type="ECO:0000313" key="4">
    <source>
        <dbReference type="EMBL" id="MCG7980126.1"/>
    </source>
</evidence>
<reference evidence="4" key="1">
    <citation type="journal article" date="2021" name="Proc. Natl. Acad. Sci. U.S.A.">
        <title>Global biogeography of chemosynthetic symbionts reveals both localized and globally distributed symbiont groups. .</title>
        <authorList>
            <person name="Osvatic J.T."/>
            <person name="Wilkins L.G.E."/>
            <person name="Leibrecht L."/>
            <person name="Leray M."/>
            <person name="Zauner S."/>
            <person name="Polzin J."/>
            <person name="Camacho Y."/>
            <person name="Gros O."/>
            <person name="van Gils J.A."/>
            <person name="Eisen J.A."/>
            <person name="Petersen J.M."/>
            <person name="Yuen B."/>
        </authorList>
    </citation>
    <scope>NUCLEOTIDE SEQUENCE</scope>
    <source>
        <strain evidence="4">MAGclacostrist055</strain>
    </source>
</reference>
<dbReference type="Pfam" id="PF00353">
    <property type="entry name" value="HemolysinCabind"/>
    <property type="match status" value="3"/>
</dbReference>
<organism evidence="4 5">
    <name type="scientific">Candidatus Thiodiazotropha taylori</name>
    <dbReference type="NCBI Taxonomy" id="2792791"/>
    <lineage>
        <taxon>Bacteria</taxon>
        <taxon>Pseudomonadati</taxon>
        <taxon>Pseudomonadota</taxon>
        <taxon>Gammaproteobacteria</taxon>
        <taxon>Chromatiales</taxon>
        <taxon>Sedimenticolaceae</taxon>
        <taxon>Candidatus Thiodiazotropha</taxon>
    </lineage>
</organism>
<dbReference type="GO" id="GO:0005509">
    <property type="term" value="F:calcium ion binding"/>
    <property type="evidence" value="ECO:0007669"/>
    <property type="project" value="InterPro"/>
</dbReference>
<dbReference type="Proteomes" id="UP000886674">
    <property type="component" value="Unassembled WGS sequence"/>
</dbReference>
<evidence type="ECO:0000256" key="1">
    <source>
        <dbReference type="ARBA" id="ARBA00004613"/>
    </source>
</evidence>
<dbReference type="InterPro" id="IPR050557">
    <property type="entry name" value="RTX_toxin/Mannuronan_C5-epim"/>
</dbReference>
<dbReference type="PANTHER" id="PTHR38340:SF1">
    <property type="entry name" value="S-LAYER PROTEIN"/>
    <property type="match status" value="1"/>
</dbReference>
<dbReference type="InterPro" id="IPR018511">
    <property type="entry name" value="Hemolysin-typ_Ca-bd_CS"/>
</dbReference>
<comment type="subcellular location">
    <subcellularLocation>
        <location evidence="1">Secreted</location>
    </subcellularLocation>
</comment>
<name>A0A9E4TUU0_9GAMM</name>
<keyword evidence="3" id="KW-0106">Calcium</keyword>
<sequence>MPTDDRDALYQAIQAIESEIYVDRTVGNPQVKLAYQNLEVVSLPNLTRTETINRANNDIAYRYALAHLNPFVITGRESLYDDHNENGELELYDSITQVGEITQAYLEDRSAFLALLNQGNITGEPVPGEEVEFYDVARDIVACYDNYLQPPHRIYFGGDGDEALSGMSNRDRLYGGGGNDTLNGNAGDDYLEGNAGIDKLDGGVGNDELYGGSGDDARIHDSGLYGREGDDALYGEAGHDTLDGGAGRDLLVGGLGQDHLIGGDGIDNLYGDNRYFDEANNRYVLVGDGASIHFNSNLCIRTSQYSGNSL</sequence>
<evidence type="ECO:0000256" key="2">
    <source>
        <dbReference type="ARBA" id="ARBA00022525"/>
    </source>
</evidence>
<dbReference type="AlphaFoldDB" id="A0A9E4TUU0"/>
<dbReference type="PROSITE" id="PS00330">
    <property type="entry name" value="HEMOLYSIN_CALCIUM"/>
    <property type="match status" value="3"/>
</dbReference>
<keyword evidence="2" id="KW-0964">Secreted</keyword>
<dbReference type="Gene3D" id="2.150.10.10">
    <property type="entry name" value="Serralysin-like metalloprotease, C-terminal"/>
    <property type="match status" value="2"/>
</dbReference>
<evidence type="ECO:0000256" key="3">
    <source>
        <dbReference type="ARBA" id="ARBA00022837"/>
    </source>
</evidence>
<dbReference type="PANTHER" id="PTHR38340">
    <property type="entry name" value="S-LAYER PROTEIN"/>
    <property type="match status" value="1"/>
</dbReference>
<gene>
    <name evidence="4" type="ORF">JAY77_18510</name>
</gene>
<dbReference type="EMBL" id="JAEPCR010000103">
    <property type="protein sequence ID" value="MCG7980126.1"/>
    <property type="molecule type" value="Genomic_DNA"/>
</dbReference>
<dbReference type="InterPro" id="IPR001343">
    <property type="entry name" value="Hemolysn_Ca-bd"/>
</dbReference>
<dbReference type="InterPro" id="IPR011049">
    <property type="entry name" value="Serralysin-like_metalloprot_C"/>
</dbReference>
<comment type="caution">
    <text evidence="4">The sequence shown here is derived from an EMBL/GenBank/DDBJ whole genome shotgun (WGS) entry which is preliminary data.</text>
</comment>
<dbReference type="GO" id="GO:0005576">
    <property type="term" value="C:extracellular region"/>
    <property type="evidence" value="ECO:0007669"/>
    <property type="project" value="UniProtKB-SubCell"/>
</dbReference>